<evidence type="ECO:0000256" key="1">
    <source>
        <dbReference type="SAM" id="Phobius"/>
    </source>
</evidence>
<keyword evidence="1" id="KW-0812">Transmembrane</keyword>
<dbReference type="EMBL" id="MN739474">
    <property type="protein sequence ID" value="QHT06759.1"/>
    <property type="molecule type" value="Genomic_DNA"/>
</dbReference>
<keyword evidence="1" id="KW-0472">Membrane</keyword>
<reference evidence="2" key="1">
    <citation type="journal article" date="2020" name="Nature">
        <title>Giant virus diversity and host interactions through global metagenomics.</title>
        <authorList>
            <person name="Schulz F."/>
            <person name="Roux S."/>
            <person name="Paez-Espino D."/>
            <person name="Jungbluth S."/>
            <person name="Walsh D.A."/>
            <person name="Denef V.J."/>
            <person name="McMahon K.D."/>
            <person name="Konstantinidis K.T."/>
            <person name="Eloe-Fadrosh E.A."/>
            <person name="Kyrpides N.C."/>
            <person name="Woyke T."/>
        </authorList>
    </citation>
    <scope>NUCLEOTIDE SEQUENCE</scope>
    <source>
        <strain evidence="2">GVMAG-M-3300021473-15</strain>
    </source>
</reference>
<dbReference type="AlphaFoldDB" id="A0A6C0CST7"/>
<keyword evidence="1" id="KW-1133">Transmembrane helix</keyword>
<proteinExistence type="predicted"/>
<feature type="transmembrane region" description="Helical" evidence="1">
    <location>
        <begin position="22"/>
        <end position="42"/>
    </location>
</feature>
<evidence type="ECO:0000313" key="2">
    <source>
        <dbReference type="EMBL" id="QHT06759.1"/>
    </source>
</evidence>
<accession>A0A6C0CST7</accession>
<organism evidence="2">
    <name type="scientific">viral metagenome</name>
    <dbReference type="NCBI Taxonomy" id="1070528"/>
    <lineage>
        <taxon>unclassified sequences</taxon>
        <taxon>metagenomes</taxon>
        <taxon>organismal metagenomes</taxon>
    </lineage>
</organism>
<sequence>MYFQIKNFLFIFNTCTEMLKRFSLTFFICVLYTTSARFHAILNHMYSFMTREKRPQIPTYLIIEIMNYSPNHRDSWYFVMKELKYNFGTCSFCKSDNTIIRMIPASKDTCRSICKQCWPLSKF</sequence>
<protein>
    <submittedName>
        <fullName evidence="2">Uncharacterized protein</fullName>
    </submittedName>
</protein>
<name>A0A6C0CST7_9ZZZZ</name>